<evidence type="ECO:0000313" key="1">
    <source>
        <dbReference type="EMBL" id="KAK9730062.1"/>
    </source>
</evidence>
<proteinExistence type="predicted"/>
<keyword evidence="2" id="KW-1185">Reference proteome</keyword>
<dbReference type="EMBL" id="JASPKY010000153">
    <property type="protein sequence ID" value="KAK9730062.1"/>
    <property type="molecule type" value="Genomic_DNA"/>
</dbReference>
<reference evidence="1 2" key="1">
    <citation type="journal article" date="2024" name="BMC Genomics">
        <title>De novo assembly and annotation of Popillia japonica's genome with initial clues to its potential as an invasive pest.</title>
        <authorList>
            <person name="Cucini C."/>
            <person name="Boschi S."/>
            <person name="Funari R."/>
            <person name="Cardaioli E."/>
            <person name="Iannotti N."/>
            <person name="Marturano G."/>
            <person name="Paoli F."/>
            <person name="Bruttini M."/>
            <person name="Carapelli A."/>
            <person name="Frati F."/>
            <person name="Nardi F."/>
        </authorList>
    </citation>
    <scope>NUCLEOTIDE SEQUENCE [LARGE SCALE GENOMIC DNA]</scope>
    <source>
        <strain evidence="1">DMR45628</strain>
    </source>
</reference>
<dbReference type="AlphaFoldDB" id="A0AAW1L6U1"/>
<gene>
    <name evidence="1" type="ORF">QE152_g15526</name>
</gene>
<evidence type="ECO:0000313" key="2">
    <source>
        <dbReference type="Proteomes" id="UP001458880"/>
    </source>
</evidence>
<protein>
    <submittedName>
        <fullName evidence="1">Uncharacterized protein</fullName>
    </submittedName>
</protein>
<comment type="caution">
    <text evidence="1">The sequence shown here is derived from an EMBL/GenBank/DDBJ whole genome shotgun (WGS) entry which is preliminary data.</text>
</comment>
<organism evidence="1 2">
    <name type="scientific">Popillia japonica</name>
    <name type="common">Japanese beetle</name>
    <dbReference type="NCBI Taxonomy" id="7064"/>
    <lineage>
        <taxon>Eukaryota</taxon>
        <taxon>Metazoa</taxon>
        <taxon>Ecdysozoa</taxon>
        <taxon>Arthropoda</taxon>
        <taxon>Hexapoda</taxon>
        <taxon>Insecta</taxon>
        <taxon>Pterygota</taxon>
        <taxon>Neoptera</taxon>
        <taxon>Endopterygota</taxon>
        <taxon>Coleoptera</taxon>
        <taxon>Polyphaga</taxon>
        <taxon>Scarabaeiformia</taxon>
        <taxon>Scarabaeidae</taxon>
        <taxon>Rutelinae</taxon>
        <taxon>Popillia</taxon>
    </lineage>
</organism>
<accession>A0AAW1L6U1</accession>
<dbReference type="Proteomes" id="UP001458880">
    <property type="component" value="Unassembled WGS sequence"/>
</dbReference>
<sequence>MKRNTLVCFIAGESLICEDEEIGVNTKMDVKDLGRCADVLANSEIDTTSNVLRVQTTNFAEIDTEALKFFISDYRIDSTGINRSKKM</sequence>
<name>A0AAW1L6U1_POPJA</name>